<feature type="transmembrane region" description="Helical" evidence="6">
    <location>
        <begin position="91"/>
        <end position="109"/>
    </location>
</feature>
<comment type="subcellular location">
    <subcellularLocation>
        <location evidence="1">Endomembrane system</location>
        <topology evidence="1">Multi-pass membrane protein</topology>
    </subcellularLocation>
</comment>
<keyword evidence="2" id="KW-0813">Transport</keyword>
<feature type="transmembrane region" description="Helical" evidence="6">
    <location>
        <begin position="371"/>
        <end position="393"/>
    </location>
</feature>
<feature type="transmembrane region" description="Helical" evidence="6">
    <location>
        <begin position="20"/>
        <end position="46"/>
    </location>
</feature>
<feature type="transmembrane region" description="Helical" evidence="6">
    <location>
        <begin position="262"/>
        <end position="288"/>
    </location>
</feature>
<evidence type="ECO:0000256" key="4">
    <source>
        <dbReference type="ARBA" id="ARBA00022989"/>
    </source>
</evidence>
<reference evidence="8" key="1">
    <citation type="submission" date="2015-07" db="EMBL/GenBank/DDBJ databases">
        <title>Whole genome sequence of an Ensifer adhaerens strain isolated from a cave pool in the Wind Cave National Park.</title>
        <authorList>
            <person name="Eng W.W.H."/>
            <person name="Gan H.M."/>
            <person name="Barton H.A."/>
            <person name="Savka M.A."/>
        </authorList>
    </citation>
    <scope>NUCLEOTIDE SEQUENCE [LARGE SCALE GENOMIC DNA]</scope>
    <source>
        <strain evidence="8">SD006</strain>
    </source>
</reference>
<proteinExistence type="predicted"/>
<dbReference type="InterPro" id="IPR036259">
    <property type="entry name" value="MFS_trans_sf"/>
</dbReference>
<feature type="transmembrane region" description="Helical" evidence="6">
    <location>
        <begin position="204"/>
        <end position="223"/>
    </location>
</feature>
<name>A0A0L8BLF0_ENSAD</name>
<gene>
    <name evidence="7" type="ORF">AC244_23030</name>
</gene>
<accession>A0A0L8BLF0</accession>
<evidence type="ECO:0000256" key="3">
    <source>
        <dbReference type="ARBA" id="ARBA00022692"/>
    </source>
</evidence>
<dbReference type="Gene3D" id="1.20.1250.20">
    <property type="entry name" value="MFS general substrate transporter like domains"/>
    <property type="match status" value="2"/>
</dbReference>
<feature type="transmembrane region" description="Helical" evidence="6">
    <location>
        <begin position="58"/>
        <end position="79"/>
    </location>
</feature>
<feature type="transmembrane region" description="Helical" evidence="6">
    <location>
        <begin position="405"/>
        <end position="430"/>
    </location>
</feature>
<comment type="caution">
    <text evidence="7">The sequence shown here is derived from an EMBL/GenBank/DDBJ whole genome shotgun (WGS) entry which is preliminary data.</text>
</comment>
<dbReference type="PANTHER" id="PTHR23519">
    <property type="entry name" value="AUTOPHAGY-RELATED PROTEIN 22"/>
    <property type="match status" value="1"/>
</dbReference>
<dbReference type="InterPro" id="IPR024671">
    <property type="entry name" value="Atg22-like"/>
</dbReference>
<feature type="transmembrane region" description="Helical" evidence="6">
    <location>
        <begin position="436"/>
        <end position="455"/>
    </location>
</feature>
<evidence type="ECO:0000256" key="5">
    <source>
        <dbReference type="ARBA" id="ARBA00023136"/>
    </source>
</evidence>
<evidence type="ECO:0000256" key="6">
    <source>
        <dbReference type="SAM" id="Phobius"/>
    </source>
</evidence>
<feature type="transmembrane region" description="Helical" evidence="6">
    <location>
        <begin position="115"/>
        <end position="135"/>
    </location>
</feature>
<evidence type="ECO:0000256" key="2">
    <source>
        <dbReference type="ARBA" id="ARBA00022448"/>
    </source>
</evidence>
<dbReference type="SUPFAM" id="SSF103473">
    <property type="entry name" value="MFS general substrate transporter"/>
    <property type="match status" value="1"/>
</dbReference>
<dbReference type="PATRIC" id="fig|106592.7.peg.2488"/>
<keyword evidence="4 6" id="KW-1133">Transmembrane helix</keyword>
<organism evidence="7 8">
    <name type="scientific">Ensifer adhaerens</name>
    <name type="common">Sinorhizobium morelense</name>
    <dbReference type="NCBI Taxonomy" id="106592"/>
    <lineage>
        <taxon>Bacteria</taxon>
        <taxon>Pseudomonadati</taxon>
        <taxon>Pseudomonadota</taxon>
        <taxon>Alphaproteobacteria</taxon>
        <taxon>Hyphomicrobiales</taxon>
        <taxon>Rhizobiaceae</taxon>
        <taxon>Sinorhizobium/Ensifer group</taxon>
        <taxon>Ensifer</taxon>
    </lineage>
</organism>
<feature type="transmembrane region" description="Helical" evidence="6">
    <location>
        <begin position="155"/>
        <end position="176"/>
    </location>
</feature>
<dbReference type="Pfam" id="PF11700">
    <property type="entry name" value="ATG22"/>
    <property type="match status" value="1"/>
</dbReference>
<keyword evidence="3 6" id="KW-0812">Transmembrane</keyword>
<feature type="transmembrane region" description="Helical" evidence="6">
    <location>
        <begin position="294"/>
        <end position="312"/>
    </location>
</feature>
<feature type="transmembrane region" description="Helical" evidence="6">
    <location>
        <begin position="324"/>
        <end position="351"/>
    </location>
</feature>
<dbReference type="GO" id="GO:0012505">
    <property type="term" value="C:endomembrane system"/>
    <property type="evidence" value="ECO:0007669"/>
    <property type="project" value="UniProtKB-SubCell"/>
</dbReference>
<dbReference type="PANTHER" id="PTHR23519:SF1">
    <property type="entry name" value="AUTOPHAGY-RELATED PROTEIN 22"/>
    <property type="match status" value="1"/>
</dbReference>
<dbReference type="EMBL" id="LGAP01000019">
    <property type="protein sequence ID" value="KOF15408.1"/>
    <property type="molecule type" value="Genomic_DNA"/>
</dbReference>
<dbReference type="AlphaFoldDB" id="A0A0L8BLF0"/>
<protein>
    <submittedName>
        <fullName evidence="7">MFS transporter</fullName>
    </submittedName>
</protein>
<evidence type="ECO:0000256" key="1">
    <source>
        <dbReference type="ARBA" id="ARBA00004127"/>
    </source>
</evidence>
<evidence type="ECO:0000313" key="8">
    <source>
        <dbReference type="Proteomes" id="UP000037425"/>
    </source>
</evidence>
<dbReference type="InterPro" id="IPR050495">
    <property type="entry name" value="ATG22/LtaA_families"/>
</dbReference>
<evidence type="ECO:0000313" key="7">
    <source>
        <dbReference type="EMBL" id="KOF15408.1"/>
    </source>
</evidence>
<dbReference type="Proteomes" id="UP000037425">
    <property type="component" value="Unassembled WGS sequence"/>
</dbReference>
<sequence>MAISADRTADKPATTRRGIVGWMLFDWAAQPFFTVITTFIFGPYFVSRLTEDHAVGQAMWGYTLTVSGIIIAILSPVLGSIADATGPRKPWIGFFAVIKIVSLAMLWFAAPGSPIIYAAIFMVLATVAAEFSIVFNDSMMTRLVDEKDVGRISNIAWGLGYLGGMIVLIAVVALLAGSPEDGKTAAGIDPLFGLDPAKGEDARITGPISALWYLVFIIPMFLFTPDATKATMSLRKATVTGLRELKGTLGELKERSGIFRFLIARMIFQDGVNGLLALGGTFAAAMFGWRTLELGIYGIILNVVAIGGCLYASRLDTRLGSKVIVTASLVCLIIATLGIVSTGPGFTAFGLLPLPTEDSGGLFGTAAEKAYILYGLLVGIAFGPVQASSRSYLARSVSLDEAGRYFGLYALSGRATSFLAPASVATITLATGSARIGMMALIAFLVVGLLILLRTPYPANAEHKKAAASWGRDGL</sequence>
<keyword evidence="5 6" id="KW-0472">Membrane</keyword>